<dbReference type="SUPFAM" id="SSF49590">
    <property type="entry name" value="PHL pollen allergen"/>
    <property type="match status" value="1"/>
</dbReference>
<reference evidence="4 5" key="1">
    <citation type="submission" date="2015-01" db="EMBL/GenBank/DDBJ databases">
        <title>The Genome Sequence of Exophiala spinifera CBS89968.</title>
        <authorList>
            <consortium name="The Broad Institute Genomics Platform"/>
            <person name="Cuomo C."/>
            <person name="de Hoog S."/>
            <person name="Gorbushina A."/>
            <person name="Stielow B."/>
            <person name="Teixiera M."/>
            <person name="Abouelleil A."/>
            <person name="Chapman S.B."/>
            <person name="Priest M."/>
            <person name="Young S.K."/>
            <person name="Wortman J."/>
            <person name="Nusbaum C."/>
            <person name="Birren B."/>
        </authorList>
    </citation>
    <scope>NUCLEOTIDE SEQUENCE [LARGE SCALE GENOMIC DNA]</scope>
    <source>
        <strain evidence="4 5">CBS 89968</strain>
    </source>
</reference>
<dbReference type="EMBL" id="KN847492">
    <property type="protein sequence ID" value="KIW21427.1"/>
    <property type="molecule type" value="Genomic_DNA"/>
</dbReference>
<dbReference type="PROSITE" id="PS50842">
    <property type="entry name" value="EXPANSIN_EG45"/>
    <property type="match status" value="1"/>
</dbReference>
<dbReference type="InterPro" id="IPR049818">
    <property type="entry name" value="Expansin_EXLX1-like"/>
</dbReference>
<dbReference type="PANTHER" id="PTHR31836:SF21">
    <property type="entry name" value="EXPANSIN-LIKE PROTEIN 7"/>
    <property type="match status" value="1"/>
</dbReference>
<dbReference type="NCBIfam" id="NF041144">
    <property type="entry name" value="expansin_EXLX1"/>
    <property type="match status" value="1"/>
</dbReference>
<keyword evidence="5" id="KW-1185">Reference proteome</keyword>
<evidence type="ECO:0000259" key="3">
    <source>
        <dbReference type="PROSITE" id="PS50842"/>
    </source>
</evidence>
<evidence type="ECO:0000256" key="2">
    <source>
        <dbReference type="SAM" id="SignalP"/>
    </source>
</evidence>
<gene>
    <name evidence="4" type="ORF">PV08_02007</name>
</gene>
<sequence>MLFSFLAILGFAASTLADGSCVAPSYSQPPVLYWKWEPTPIFSSPGNGPSGGSTLTFIEWKTSTTTVVVTQTVSTSVSTVPTDVAGEETTPATSASPTRTNLVLSSITVAHFRGASSASSSIPVSSSSSSAHSVATTSSFTGLSASTTLVAHFLNSSSTTSSASFASNENVAAVSGKPTSTSSISVSATPTAAEATSAASTSEVFIGLGTRYGGSCSEEDCWQGGACSFVDYTLPAGIDGSTCVSEDIWNNGTNCGGCISVSYKGKTITVMVTNLTGGNATHLDMTPDTWAKLTNGYSGGGVDGIEWEWITCPIAETEPLWIRMHGGASKYWFAATVENARYRTSKLEVSSDGGKTWQDTTLNNYNIFVLDGTLPSDTASVRVTSITGSQVIVDNVALKSNTDTKATENYS</sequence>
<dbReference type="InterPro" id="IPR036908">
    <property type="entry name" value="RlpA-like_sf"/>
</dbReference>
<dbReference type="InterPro" id="IPR051477">
    <property type="entry name" value="Expansin_CellWall"/>
</dbReference>
<feature type="domain" description="Expansin-like EG45" evidence="3">
    <location>
        <begin position="224"/>
        <end position="317"/>
    </location>
</feature>
<protein>
    <recommendedName>
        <fullName evidence="3">Expansin-like EG45 domain-containing protein</fullName>
    </recommendedName>
</protein>
<dbReference type="RefSeq" id="XP_016241643.1">
    <property type="nucleotide sequence ID" value="XM_016376367.1"/>
</dbReference>
<dbReference type="HOGENOM" id="CLU_645624_0_0_1"/>
<evidence type="ECO:0000313" key="4">
    <source>
        <dbReference type="EMBL" id="KIW21427.1"/>
    </source>
</evidence>
<dbReference type="CDD" id="cd22271">
    <property type="entry name" value="DPBB_EXP_N-like"/>
    <property type="match status" value="1"/>
</dbReference>
<dbReference type="Gene3D" id="2.40.40.10">
    <property type="entry name" value="RlpA-like domain"/>
    <property type="match status" value="1"/>
</dbReference>
<dbReference type="Proteomes" id="UP000053328">
    <property type="component" value="Unassembled WGS sequence"/>
</dbReference>
<dbReference type="Gene3D" id="2.60.40.760">
    <property type="entry name" value="Expansin, cellulose-binding-like domain"/>
    <property type="match status" value="1"/>
</dbReference>
<evidence type="ECO:0000256" key="1">
    <source>
        <dbReference type="ARBA" id="ARBA00022729"/>
    </source>
</evidence>
<feature type="signal peptide" evidence="2">
    <location>
        <begin position="1"/>
        <end position="17"/>
    </location>
</feature>
<dbReference type="GeneID" id="27329090"/>
<dbReference type="STRING" id="91928.A0A0D2A9J0"/>
<organism evidence="4 5">
    <name type="scientific">Exophiala spinifera</name>
    <dbReference type="NCBI Taxonomy" id="91928"/>
    <lineage>
        <taxon>Eukaryota</taxon>
        <taxon>Fungi</taxon>
        <taxon>Dikarya</taxon>
        <taxon>Ascomycota</taxon>
        <taxon>Pezizomycotina</taxon>
        <taxon>Eurotiomycetes</taxon>
        <taxon>Chaetothyriomycetidae</taxon>
        <taxon>Chaetothyriales</taxon>
        <taxon>Herpotrichiellaceae</taxon>
        <taxon>Exophiala</taxon>
    </lineage>
</organism>
<evidence type="ECO:0000313" key="5">
    <source>
        <dbReference type="Proteomes" id="UP000053328"/>
    </source>
</evidence>
<dbReference type="VEuPathDB" id="FungiDB:PV08_02007"/>
<dbReference type="OrthoDB" id="406505at2759"/>
<dbReference type="SUPFAM" id="SSF50685">
    <property type="entry name" value="Barwin-like endoglucanases"/>
    <property type="match status" value="1"/>
</dbReference>
<dbReference type="AlphaFoldDB" id="A0A0D2A9J0"/>
<dbReference type="PANTHER" id="PTHR31836">
    <property type="match status" value="1"/>
</dbReference>
<keyword evidence="1 2" id="KW-0732">Signal</keyword>
<proteinExistence type="predicted"/>
<feature type="chain" id="PRO_5002238321" description="Expansin-like EG45 domain-containing protein" evidence="2">
    <location>
        <begin position="18"/>
        <end position="411"/>
    </location>
</feature>
<name>A0A0D2A9J0_9EURO</name>
<dbReference type="InterPro" id="IPR036749">
    <property type="entry name" value="Expansin_CBD_sf"/>
</dbReference>
<accession>A0A0D2A9J0</accession>
<dbReference type="InterPro" id="IPR007112">
    <property type="entry name" value="Expansin/allergen_DPBB_dom"/>
</dbReference>